<comment type="caution">
    <text evidence="2">The sequence shown here is derived from an EMBL/GenBank/DDBJ whole genome shotgun (WGS) entry which is preliminary data.</text>
</comment>
<keyword evidence="3" id="KW-1185">Reference proteome</keyword>
<proteinExistence type="predicted"/>
<protein>
    <submittedName>
        <fullName evidence="2">Uncharacterized protein</fullName>
    </submittedName>
</protein>
<evidence type="ECO:0000313" key="2">
    <source>
        <dbReference type="EMBL" id="TQV68940.1"/>
    </source>
</evidence>
<accession>A0A545SVE7</accession>
<reference evidence="2 3" key="1">
    <citation type="submission" date="2019-06" db="EMBL/GenBank/DDBJ databases">
        <title>A novel species of marine bacteria.</title>
        <authorList>
            <person name="Wang Y."/>
        </authorList>
    </citation>
    <scope>NUCLEOTIDE SEQUENCE [LARGE SCALE GENOMIC DNA]</scope>
    <source>
        <strain evidence="2 3">MA1-10</strain>
    </source>
</reference>
<dbReference type="EMBL" id="VICH01000004">
    <property type="protein sequence ID" value="TQV68940.1"/>
    <property type="molecule type" value="Genomic_DNA"/>
</dbReference>
<name>A0A545SVE7_9RHOB</name>
<evidence type="ECO:0000256" key="1">
    <source>
        <dbReference type="SAM" id="MobiDB-lite"/>
    </source>
</evidence>
<feature type="region of interest" description="Disordered" evidence="1">
    <location>
        <begin position="51"/>
        <end position="80"/>
    </location>
</feature>
<dbReference type="RefSeq" id="WP_142852693.1">
    <property type="nucleotide sequence ID" value="NZ_FXWW01000001.1"/>
</dbReference>
<dbReference type="AlphaFoldDB" id="A0A545SVE7"/>
<organism evidence="2 3">
    <name type="scientific">Aliiroseovarius halocynthiae</name>
    <dbReference type="NCBI Taxonomy" id="985055"/>
    <lineage>
        <taxon>Bacteria</taxon>
        <taxon>Pseudomonadati</taxon>
        <taxon>Pseudomonadota</taxon>
        <taxon>Alphaproteobacteria</taxon>
        <taxon>Rhodobacterales</taxon>
        <taxon>Paracoccaceae</taxon>
        <taxon>Aliiroseovarius</taxon>
    </lineage>
</organism>
<gene>
    <name evidence="2" type="ORF">FIL88_05025</name>
</gene>
<evidence type="ECO:0000313" key="3">
    <source>
        <dbReference type="Proteomes" id="UP000315816"/>
    </source>
</evidence>
<sequence length="80" mass="9420">MMSNLGKPTLRKKLSYRMALPTWRVFGVQRHKRVEDETISREEIEGIFEDELRRKRRSKGPKSQAPQKSRNTAVPLILKN</sequence>
<dbReference type="Proteomes" id="UP000315816">
    <property type="component" value="Unassembled WGS sequence"/>
</dbReference>